<evidence type="ECO:0000256" key="1">
    <source>
        <dbReference type="SAM" id="Phobius"/>
    </source>
</evidence>
<keyword evidence="3" id="KW-1185">Reference proteome</keyword>
<feature type="transmembrane region" description="Helical" evidence="1">
    <location>
        <begin position="20"/>
        <end position="38"/>
    </location>
</feature>
<keyword evidence="1" id="KW-0472">Membrane</keyword>
<dbReference type="AlphaFoldDB" id="V4TNB7"/>
<dbReference type="KEGG" id="cic:CICLE_v10023161mg"/>
<keyword evidence="1" id="KW-0812">Transmembrane</keyword>
<organism evidence="2 3">
    <name type="scientific">Citrus clementina</name>
    <name type="common">Clementine</name>
    <name type="synonym">Citrus deliciosa x Citrus sinensis</name>
    <dbReference type="NCBI Taxonomy" id="85681"/>
    <lineage>
        <taxon>Eukaryota</taxon>
        <taxon>Viridiplantae</taxon>
        <taxon>Streptophyta</taxon>
        <taxon>Embryophyta</taxon>
        <taxon>Tracheophyta</taxon>
        <taxon>Spermatophyta</taxon>
        <taxon>Magnoliopsida</taxon>
        <taxon>eudicotyledons</taxon>
        <taxon>Gunneridae</taxon>
        <taxon>Pentapetalae</taxon>
        <taxon>rosids</taxon>
        <taxon>malvids</taxon>
        <taxon>Sapindales</taxon>
        <taxon>Rutaceae</taxon>
        <taxon>Aurantioideae</taxon>
        <taxon>Citrus</taxon>
    </lineage>
</organism>
<proteinExistence type="predicted"/>
<dbReference type="InParanoid" id="V4TNB7"/>
<dbReference type="EMBL" id="KI536661">
    <property type="protein sequence ID" value="ESR53135.1"/>
    <property type="molecule type" value="Genomic_DNA"/>
</dbReference>
<dbReference type="OrthoDB" id="185373at2759"/>
<evidence type="ECO:0000313" key="2">
    <source>
        <dbReference type="EMBL" id="ESR53135.1"/>
    </source>
</evidence>
<dbReference type="EMBL" id="KI536661">
    <property type="protein sequence ID" value="ESR53134.1"/>
    <property type="molecule type" value="Genomic_DNA"/>
</dbReference>
<protein>
    <submittedName>
        <fullName evidence="2">Uncharacterized protein</fullName>
    </submittedName>
</protein>
<dbReference type="Proteomes" id="UP000030687">
    <property type="component" value="Unassembled WGS sequence"/>
</dbReference>
<name>V4TNB7_CITCL</name>
<keyword evidence="1" id="KW-1133">Transmembrane helix</keyword>
<gene>
    <name evidence="2" type="ORF">CICLE_v10023161mg</name>
</gene>
<evidence type="ECO:0000313" key="3">
    <source>
        <dbReference type="Proteomes" id="UP000030687"/>
    </source>
</evidence>
<dbReference type="Gramene" id="ESR53134">
    <property type="protein sequence ID" value="ESR53134"/>
    <property type="gene ID" value="CICLE_v10023161mg"/>
</dbReference>
<accession>V4TNB7</accession>
<reference evidence="2 3" key="1">
    <citation type="submission" date="2013-10" db="EMBL/GenBank/DDBJ databases">
        <authorList>
            <consortium name="International Citrus Genome Consortium"/>
            <person name="Jenkins J."/>
            <person name="Schmutz J."/>
            <person name="Prochnik S."/>
            <person name="Rokhsar D."/>
            <person name="Gmitter F."/>
            <person name="Ollitrault P."/>
            <person name="Machado M."/>
            <person name="Talon M."/>
            <person name="Wincker P."/>
            <person name="Jaillon O."/>
            <person name="Morgante M."/>
        </authorList>
    </citation>
    <scope>NUCLEOTIDE SEQUENCE</scope>
    <source>
        <strain evidence="3">cv. Clemenules</strain>
    </source>
</reference>
<dbReference type="Gramene" id="ESR53135">
    <property type="protein sequence ID" value="ESR53135"/>
    <property type="gene ID" value="CICLE_v10023161mg"/>
</dbReference>
<sequence>MPSPACMLVRVRILLNLSGPSGIFTPPTHVLLIVLMCLNHTRSRIYIGSVVISPHHLVSKVCRALKLPILAKSLHM</sequence>